<keyword evidence="4" id="KW-0378">Hydrolase</keyword>
<evidence type="ECO:0000256" key="1">
    <source>
        <dbReference type="ARBA" id="ARBA00001947"/>
    </source>
</evidence>
<dbReference type="Gene3D" id="3.60.15.10">
    <property type="entry name" value="Ribonuclease Z/Hydroxyacylglutathione hydrolase-like"/>
    <property type="match status" value="1"/>
</dbReference>
<dbReference type="InterPro" id="IPR001279">
    <property type="entry name" value="Metallo-B-lactamas"/>
</dbReference>
<organism evidence="7 8">
    <name type="scientific">Reticulibacter mediterranei</name>
    <dbReference type="NCBI Taxonomy" id="2778369"/>
    <lineage>
        <taxon>Bacteria</taxon>
        <taxon>Bacillati</taxon>
        <taxon>Chloroflexota</taxon>
        <taxon>Ktedonobacteria</taxon>
        <taxon>Ktedonobacterales</taxon>
        <taxon>Reticulibacteraceae</taxon>
        <taxon>Reticulibacter</taxon>
    </lineage>
</organism>
<dbReference type="RefSeq" id="WP_220205874.1">
    <property type="nucleotide sequence ID" value="NZ_BNJK01000001.1"/>
</dbReference>
<dbReference type="CDD" id="cd07730">
    <property type="entry name" value="metallo-hydrolase-like_MBL-fold"/>
    <property type="match status" value="1"/>
</dbReference>
<feature type="domain" description="Metallo-beta-lactamase" evidence="6">
    <location>
        <begin position="82"/>
        <end position="305"/>
    </location>
</feature>
<dbReference type="PANTHER" id="PTHR42978:SF2">
    <property type="entry name" value="102 KBASES UNSTABLE REGION: FROM 1 TO 119443"/>
    <property type="match status" value="1"/>
</dbReference>
<dbReference type="Proteomes" id="UP000597444">
    <property type="component" value="Unassembled WGS sequence"/>
</dbReference>
<dbReference type="AlphaFoldDB" id="A0A8J3IP41"/>
<gene>
    <name evidence="7" type="ORF">KSF_052270</name>
</gene>
<keyword evidence="8" id="KW-1185">Reference proteome</keyword>
<evidence type="ECO:0000256" key="3">
    <source>
        <dbReference type="ARBA" id="ARBA00022723"/>
    </source>
</evidence>
<dbReference type="EMBL" id="BNJK01000001">
    <property type="protein sequence ID" value="GHO95179.1"/>
    <property type="molecule type" value="Genomic_DNA"/>
</dbReference>
<evidence type="ECO:0000256" key="4">
    <source>
        <dbReference type="ARBA" id="ARBA00022801"/>
    </source>
</evidence>
<evidence type="ECO:0000259" key="6">
    <source>
        <dbReference type="SMART" id="SM00849"/>
    </source>
</evidence>
<sequence>MKIRNLALAGAISLGALGAGIALKSFLPQKFPVTPELEQPEKMLNTADFPAIEVSFLRCASVTWPEPVMVRGTTSLAPCRIGYSAVLIRHPQATFLYDTGLCGDIYLFLREQSLFFRSTLARFTFEQSLAGHLKRLGVRPSDLDFALISHLHWDHISGVPDIPMVPLRIARVEYEDAHLDLKDRRRQLLRSLLGENNITLFECSGPPYEGFSASLDLFGDGSIVLVPLPGHTSGNMGMFINRSNGSRLFLLGDAAHLAQNYLLPATPHAIFWSRVTWNDVIARKTLLDLHRFSFRHPEVTLIPMHDAQLQEACMQVEQQSLFGVH</sequence>
<name>A0A8J3IP41_9CHLR</name>
<dbReference type="InterPro" id="IPR051013">
    <property type="entry name" value="MBL_superfamily_lactonases"/>
</dbReference>
<evidence type="ECO:0000256" key="5">
    <source>
        <dbReference type="ARBA" id="ARBA00022833"/>
    </source>
</evidence>
<dbReference type="GO" id="GO:0016787">
    <property type="term" value="F:hydrolase activity"/>
    <property type="evidence" value="ECO:0007669"/>
    <property type="project" value="UniProtKB-KW"/>
</dbReference>
<evidence type="ECO:0000313" key="8">
    <source>
        <dbReference type="Proteomes" id="UP000597444"/>
    </source>
</evidence>
<dbReference type="Pfam" id="PF00753">
    <property type="entry name" value="Lactamase_B"/>
    <property type="match status" value="1"/>
</dbReference>
<keyword evidence="5" id="KW-0862">Zinc</keyword>
<dbReference type="SMART" id="SM00849">
    <property type="entry name" value="Lactamase_B"/>
    <property type="match status" value="1"/>
</dbReference>
<reference evidence="7" key="1">
    <citation type="submission" date="2020-10" db="EMBL/GenBank/DDBJ databases">
        <title>Taxonomic study of unclassified bacteria belonging to the class Ktedonobacteria.</title>
        <authorList>
            <person name="Yabe S."/>
            <person name="Wang C.M."/>
            <person name="Zheng Y."/>
            <person name="Sakai Y."/>
            <person name="Cavaletti L."/>
            <person name="Monciardini P."/>
            <person name="Donadio S."/>
        </authorList>
    </citation>
    <scope>NUCLEOTIDE SEQUENCE</scope>
    <source>
        <strain evidence="7">ID150040</strain>
    </source>
</reference>
<keyword evidence="3" id="KW-0479">Metal-binding</keyword>
<proteinExistence type="inferred from homology"/>
<evidence type="ECO:0000313" key="7">
    <source>
        <dbReference type="EMBL" id="GHO95179.1"/>
    </source>
</evidence>
<dbReference type="SUPFAM" id="SSF56281">
    <property type="entry name" value="Metallo-hydrolase/oxidoreductase"/>
    <property type="match status" value="1"/>
</dbReference>
<dbReference type="InterPro" id="IPR036866">
    <property type="entry name" value="RibonucZ/Hydroxyglut_hydro"/>
</dbReference>
<accession>A0A8J3IP41</accession>
<dbReference type="PANTHER" id="PTHR42978">
    <property type="entry name" value="QUORUM-QUENCHING LACTONASE YTNP-RELATED-RELATED"/>
    <property type="match status" value="1"/>
</dbReference>
<comment type="caution">
    <text evidence="7">The sequence shown here is derived from an EMBL/GenBank/DDBJ whole genome shotgun (WGS) entry which is preliminary data.</text>
</comment>
<comment type="similarity">
    <text evidence="2">Belongs to the metallo-beta-lactamase superfamily.</text>
</comment>
<comment type="cofactor">
    <cofactor evidence="1">
        <name>Zn(2+)</name>
        <dbReference type="ChEBI" id="CHEBI:29105"/>
    </cofactor>
</comment>
<evidence type="ECO:0000256" key="2">
    <source>
        <dbReference type="ARBA" id="ARBA00007749"/>
    </source>
</evidence>
<protein>
    <recommendedName>
        <fullName evidence="6">Metallo-beta-lactamase domain-containing protein</fullName>
    </recommendedName>
</protein>
<dbReference type="GO" id="GO:0046872">
    <property type="term" value="F:metal ion binding"/>
    <property type="evidence" value="ECO:0007669"/>
    <property type="project" value="UniProtKB-KW"/>
</dbReference>